<accession>A0A0E9TNE1</accession>
<organism evidence="1">
    <name type="scientific">Anguilla anguilla</name>
    <name type="common">European freshwater eel</name>
    <name type="synonym">Muraena anguilla</name>
    <dbReference type="NCBI Taxonomy" id="7936"/>
    <lineage>
        <taxon>Eukaryota</taxon>
        <taxon>Metazoa</taxon>
        <taxon>Chordata</taxon>
        <taxon>Craniata</taxon>
        <taxon>Vertebrata</taxon>
        <taxon>Euteleostomi</taxon>
        <taxon>Actinopterygii</taxon>
        <taxon>Neopterygii</taxon>
        <taxon>Teleostei</taxon>
        <taxon>Anguilliformes</taxon>
        <taxon>Anguillidae</taxon>
        <taxon>Anguilla</taxon>
    </lineage>
</organism>
<evidence type="ECO:0000313" key="1">
    <source>
        <dbReference type="EMBL" id="JAH54977.1"/>
    </source>
</evidence>
<reference evidence="1" key="1">
    <citation type="submission" date="2014-11" db="EMBL/GenBank/DDBJ databases">
        <authorList>
            <person name="Amaro Gonzalez C."/>
        </authorList>
    </citation>
    <scope>NUCLEOTIDE SEQUENCE</scope>
</reference>
<reference evidence="1" key="2">
    <citation type="journal article" date="2015" name="Fish Shellfish Immunol.">
        <title>Early steps in the European eel (Anguilla anguilla)-Vibrio vulnificus interaction in the gills: Role of the RtxA13 toxin.</title>
        <authorList>
            <person name="Callol A."/>
            <person name="Pajuelo D."/>
            <person name="Ebbesson L."/>
            <person name="Teles M."/>
            <person name="MacKenzie S."/>
            <person name="Amaro C."/>
        </authorList>
    </citation>
    <scope>NUCLEOTIDE SEQUENCE</scope>
</reference>
<name>A0A0E9TNE1_ANGAN</name>
<protein>
    <submittedName>
        <fullName evidence="1">Uncharacterized protein</fullName>
    </submittedName>
</protein>
<dbReference type="EMBL" id="GBXM01031450">
    <property type="protein sequence ID" value="JAH77127.1"/>
    <property type="molecule type" value="Transcribed_RNA"/>
</dbReference>
<proteinExistence type="predicted"/>
<sequence>MSPPWGGLLPPQGNKNVHRLRTTGPCVSSVLAWRLSCVRILMYGMFQA</sequence>
<dbReference type="AlphaFoldDB" id="A0A0E9TNE1"/>
<dbReference type="EMBL" id="GBXM01053600">
    <property type="protein sequence ID" value="JAH54977.1"/>
    <property type="molecule type" value="Transcribed_RNA"/>
</dbReference>